<sequence>MTSSPDGSGRDFAVVPAEVADAGKYVQRVAESLVNGLRSLDSDITTLLESWKGTSADAYSAGWIETKQGADTVLDALAAMAELLGVTSQVVTDEDSSRASVTASLTSSLDLPEL</sequence>
<protein>
    <submittedName>
        <fullName evidence="2">WXG100 family type VII secretion target</fullName>
    </submittedName>
</protein>
<gene>
    <name evidence="2" type="ORF">U3653_31840</name>
</gene>
<evidence type="ECO:0000313" key="3">
    <source>
        <dbReference type="Proteomes" id="UP001348098"/>
    </source>
</evidence>
<dbReference type="SUPFAM" id="SSF140453">
    <property type="entry name" value="EsxAB dimer-like"/>
    <property type="match status" value="1"/>
</dbReference>
<name>A0ABU6B4C7_9NOCA</name>
<dbReference type="NCBIfam" id="TIGR03930">
    <property type="entry name" value="WXG100_ESAT6"/>
    <property type="match status" value="1"/>
</dbReference>
<comment type="caution">
    <text evidence="2">The sequence shown here is derived from an EMBL/GenBank/DDBJ whole genome shotgun (WGS) entry which is preliminary data.</text>
</comment>
<dbReference type="EMBL" id="JAYKYQ010000020">
    <property type="protein sequence ID" value="MEB3514638.1"/>
    <property type="molecule type" value="Genomic_DNA"/>
</dbReference>
<dbReference type="Pfam" id="PF06013">
    <property type="entry name" value="WXG100"/>
    <property type="match status" value="1"/>
</dbReference>
<keyword evidence="3" id="KW-1185">Reference proteome</keyword>
<feature type="region of interest" description="Disordered" evidence="1">
    <location>
        <begin position="94"/>
        <end position="114"/>
    </location>
</feature>
<dbReference type="Gene3D" id="1.10.287.1060">
    <property type="entry name" value="ESAT-6-like"/>
    <property type="match status" value="1"/>
</dbReference>
<dbReference type="InterPro" id="IPR010310">
    <property type="entry name" value="T7SS_ESAT-6-like"/>
</dbReference>
<organism evidence="2 3">
    <name type="scientific">Nocardia implantans</name>
    <dbReference type="NCBI Taxonomy" id="3108168"/>
    <lineage>
        <taxon>Bacteria</taxon>
        <taxon>Bacillati</taxon>
        <taxon>Actinomycetota</taxon>
        <taxon>Actinomycetes</taxon>
        <taxon>Mycobacteriales</taxon>
        <taxon>Nocardiaceae</taxon>
        <taxon>Nocardia</taxon>
    </lineage>
</organism>
<evidence type="ECO:0000313" key="2">
    <source>
        <dbReference type="EMBL" id="MEB3514638.1"/>
    </source>
</evidence>
<reference evidence="2 3" key="1">
    <citation type="submission" date="2023-12" db="EMBL/GenBank/DDBJ databases">
        <title>novel species in genus Nocarida.</title>
        <authorList>
            <person name="Li Z."/>
        </authorList>
    </citation>
    <scope>NUCLEOTIDE SEQUENCE [LARGE SCALE GENOMIC DNA]</scope>
    <source>
        <strain evidence="2 3">CDC186</strain>
    </source>
</reference>
<proteinExistence type="predicted"/>
<dbReference type="InterPro" id="IPR036689">
    <property type="entry name" value="ESAT-6-like_sf"/>
</dbReference>
<dbReference type="Proteomes" id="UP001348098">
    <property type="component" value="Unassembled WGS sequence"/>
</dbReference>
<feature type="compositionally biased region" description="Polar residues" evidence="1">
    <location>
        <begin position="98"/>
        <end position="114"/>
    </location>
</feature>
<accession>A0ABU6B4C7</accession>
<evidence type="ECO:0000256" key="1">
    <source>
        <dbReference type="SAM" id="MobiDB-lite"/>
    </source>
</evidence>